<evidence type="ECO:0000313" key="2">
    <source>
        <dbReference type="EMBL" id="CAL8116786.1"/>
    </source>
</evidence>
<feature type="region of interest" description="Disordered" evidence="1">
    <location>
        <begin position="114"/>
        <end position="141"/>
    </location>
</feature>
<evidence type="ECO:0000256" key="1">
    <source>
        <dbReference type="SAM" id="MobiDB-lite"/>
    </source>
</evidence>
<organism evidence="2 3">
    <name type="scientific">Orchesella dallaii</name>
    <dbReference type="NCBI Taxonomy" id="48710"/>
    <lineage>
        <taxon>Eukaryota</taxon>
        <taxon>Metazoa</taxon>
        <taxon>Ecdysozoa</taxon>
        <taxon>Arthropoda</taxon>
        <taxon>Hexapoda</taxon>
        <taxon>Collembola</taxon>
        <taxon>Entomobryomorpha</taxon>
        <taxon>Entomobryoidea</taxon>
        <taxon>Orchesellidae</taxon>
        <taxon>Orchesellinae</taxon>
        <taxon>Orchesella</taxon>
    </lineage>
</organism>
<comment type="caution">
    <text evidence="2">The sequence shown here is derived from an EMBL/GenBank/DDBJ whole genome shotgun (WGS) entry which is preliminary data.</text>
</comment>
<feature type="compositionally biased region" description="Low complexity" evidence="1">
    <location>
        <begin position="116"/>
        <end position="138"/>
    </location>
</feature>
<name>A0ABP1R164_9HEXA</name>
<feature type="compositionally biased region" description="Low complexity" evidence="1">
    <location>
        <begin position="32"/>
        <end position="73"/>
    </location>
</feature>
<sequence>MTVQHERGPRNSTLRRQMSFYFKEGLGPLTPPTNNITSSSSPSGSHNNIGSSRVESSSSSSPISSSSSLNSTTTTAAATSPYSICNLLSSTGSHVGHPVTAADILRSSMHSFHVGSSNKDVSNSSSSPLRNSRNSPLSTNDILGVEIGNGVGMSRKEFAPGPGGIPLVPALDLVMNHARNTNGGGSAALMGSLGDNMGLFAQRNNGGFGDTSSFEKFALLRPQMGLPLFGMPSLKMSSTTRFLAGLKRSAQGTICGLPKAGFKYLSNFATRLPPVKP</sequence>
<proteinExistence type="predicted"/>
<accession>A0ABP1R164</accession>
<reference evidence="2 3" key="1">
    <citation type="submission" date="2024-08" db="EMBL/GenBank/DDBJ databases">
        <authorList>
            <person name="Cucini C."/>
            <person name="Frati F."/>
        </authorList>
    </citation>
    <scope>NUCLEOTIDE SEQUENCE [LARGE SCALE GENOMIC DNA]</scope>
</reference>
<keyword evidence="3" id="KW-1185">Reference proteome</keyword>
<evidence type="ECO:0000313" key="3">
    <source>
        <dbReference type="Proteomes" id="UP001642540"/>
    </source>
</evidence>
<protein>
    <submittedName>
        <fullName evidence="2">Uncharacterized protein</fullName>
    </submittedName>
</protein>
<gene>
    <name evidence="2" type="ORF">ODALV1_LOCUS17404</name>
</gene>
<feature type="region of interest" description="Disordered" evidence="1">
    <location>
        <begin position="24"/>
        <end position="73"/>
    </location>
</feature>
<dbReference type="Proteomes" id="UP001642540">
    <property type="component" value="Unassembled WGS sequence"/>
</dbReference>
<dbReference type="EMBL" id="CAXLJM020000053">
    <property type="protein sequence ID" value="CAL8116786.1"/>
    <property type="molecule type" value="Genomic_DNA"/>
</dbReference>